<dbReference type="EMBL" id="MU795320">
    <property type="protein sequence ID" value="KAJ3807302.1"/>
    <property type="molecule type" value="Genomic_DNA"/>
</dbReference>
<dbReference type="Proteomes" id="UP001163835">
    <property type="component" value="Unassembled WGS sequence"/>
</dbReference>
<gene>
    <name evidence="1" type="ORF">F5876DRAFT_79837</name>
</gene>
<evidence type="ECO:0000313" key="2">
    <source>
        <dbReference type="Proteomes" id="UP001163835"/>
    </source>
</evidence>
<evidence type="ECO:0000313" key="1">
    <source>
        <dbReference type="EMBL" id="KAJ3807302.1"/>
    </source>
</evidence>
<protein>
    <submittedName>
        <fullName evidence="1">Uncharacterized protein</fullName>
    </submittedName>
</protein>
<keyword evidence="2" id="KW-1185">Reference proteome</keyword>
<proteinExistence type="predicted"/>
<comment type="caution">
    <text evidence="1">The sequence shown here is derived from an EMBL/GenBank/DDBJ whole genome shotgun (WGS) entry which is preliminary data.</text>
</comment>
<reference evidence="1" key="1">
    <citation type="submission" date="2022-09" db="EMBL/GenBank/DDBJ databases">
        <title>A Global Phylogenomic Analysis of the Shiitake Genus Lentinula.</title>
        <authorList>
            <consortium name="DOE Joint Genome Institute"/>
            <person name="Sierra-Patev S."/>
            <person name="Min B."/>
            <person name="Naranjo-Ortiz M."/>
            <person name="Looney B."/>
            <person name="Konkel Z."/>
            <person name="Slot J.C."/>
            <person name="Sakamoto Y."/>
            <person name="Steenwyk J.L."/>
            <person name="Rokas A."/>
            <person name="Carro J."/>
            <person name="Camarero S."/>
            <person name="Ferreira P."/>
            <person name="Molpeceres G."/>
            <person name="Ruiz-Duenas F.J."/>
            <person name="Serrano A."/>
            <person name="Henrissat B."/>
            <person name="Drula E."/>
            <person name="Hughes K.W."/>
            <person name="Mata J.L."/>
            <person name="Ishikawa N.K."/>
            <person name="Vargas-Isla R."/>
            <person name="Ushijima S."/>
            <person name="Smith C.A."/>
            <person name="Ahrendt S."/>
            <person name="Andreopoulos W."/>
            <person name="He G."/>
            <person name="Labutti K."/>
            <person name="Lipzen A."/>
            <person name="Ng V."/>
            <person name="Riley R."/>
            <person name="Sandor L."/>
            <person name="Barry K."/>
            <person name="Martinez A.T."/>
            <person name="Xiao Y."/>
            <person name="Gibbons J.G."/>
            <person name="Terashima K."/>
            <person name="Grigoriev I.V."/>
            <person name="Hibbett D.S."/>
        </authorList>
    </citation>
    <scope>NUCLEOTIDE SEQUENCE</scope>
    <source>
        <strain evidence="1">TMI1499</strain>
    </source>
</reference>
<organism evidence="1 2">
    <name type="scientific">Lentinula aff. lateritia</name>
    <dbReference type="NCBI Taxonomy" id="2804960"/>
    <lineage>
        <taxon>Eukaryota</taxon>
        <taxon>Fungi</taxon>
        <taxon>Dikarya</taxon>
        <taxon>Basidiomycota</taxon>
        <taxon>Agaricomycotina</taxon>
        <taxon>Agaricomycetes</taxon>
        <taxon>Agaricomycetidae</taxon>
        <taxon>Agaricales</taxon>
        <taxon>Marasmiineae</taxon>
        <taxon>Omphalotaceae</taxon>
        <taxon>Lentinula</taxon>
    </lineage>
</organism>
<accession>A0ACC1TRG0</accession>
<sequence length="417" mass="47131">MIHPNHTPNPRQPLPGREYRPSDLRKHSLATKRLHTWTSPWAIEHRQRLSESLPLSVIDDAHNAMQKSLAPNTLASYAAGPLRFNQYCDSREIPEEDRMPAHPMLIAGFVGHNMGKVSGSCIKNWLSGLRAWFEYSGAQWPSDSPEIKMARKAAKKEGTAHKRPIRHPITLAHLLALYRALDTSNSFHCAIWALALVTFWGCRRLGELTIPSRNAFDPKFHVSRNIKNINWNDHGGNPSVHIQLPWSKSTREDGTNVVVTRRGDVVCAYDAFAKHLRVNDELPDKFSLFAYIDDKGIPQHMVKHVFLTFCYGVWEQAAMRHVLGHSFRIGGAVELLLAGVSPEVVAMIGGWTSLAFLLYWRRMEHIIPTHLAKAYSRTQIDAISDNIEQYRKKNKVSNELITACMAGLDITNVSDDS</sequence>
<name>A0ACC1TRG0_9AGAR</name>